<feature type="domain" description="GFO/IDH/MocA-like oxidoreductase" evidence="2">
    <location>
        <begin position="135"/>
        <end position="251"/>
    </location>
</feature>
<dbReference type="Proteomes" id="UP000320176">
    <property type="component" value="Unassembled WGS sequence"/>
</dbReference>
<dbReference type="PANTHER" id="PTHR43249:SF1">
    <property type="entry name" value="D-GLUCOSIDE 3-DEHYDROGENASE"/>
    <property type="match status" value="1"/>
</dbReference>
<evidence type="ECO:0000259" key="2">
    <source>
        <dbReference type="Pfam" id="PF22725"/>
    </source>
</evidence>
<protein>
    <submittedName>
        <fullName evidence="3">1,5-anhydro-D-fructose reductase</fullName>
        <ecNumber evidence="3">1.1.1.292</ecNumber>
    </submittedName>
</protein>
<dbReference type="RefSeq" id="WP_146520757.1">
    <property type="nucleotide sequence ID" value="NZ_CP151726.1"/>
</dbReference>
<dbReference type="AlphaFoldDB" id="A0A5C6AT06"/>
<dbReference type="GO" id="GO:0000166">
    <property type="term" value="F:nucleotide binding"/>
    <property type="evidence" value="ECO:0007669"/>
    <property type="project" value="InterPro"/>
</dbReference>
<feature type="domain" description="Gfo/Idh/MocA-like oxidoreductase N-terminal" evidence="1">
    <location>
        <begin position="5"/>
        <end position="125"/>
    </location>
</feature>
<dbReference type="PANTHER" id="PTHR43249">
    <property type="entry name" value="UDP-N-ACETYL-2-AMINO-2-DEOXY-D-GLUCURONATE OXIDASE"/>
    <property type="match status" value="1"/>
</dbReference>
<dbReference type="Gene3D" id="3.40.50.720">
    <property type="entry name" value="NAD(P)-binding Rossmann-like Domain"/>
    <property type="match status" value="1"/>
</dbReference>
<dbReference type="InterPro" id="IPR055170">
    <property type="entry name" value="GFO_IDH_MocA-like_dom"/>
</dbReference>
<dbReference type="SUPFAM" id="SSF55347">
    <property type="entry name" value="Glyceraldehyde-3-phosphate dehydrogenase-like, C-terminal domain"/>
    <property type="match status" value="1"/>
</dbReference>
<reference evidence="3 4" key="1">
    <citation type="submission" date="2019-02" db="EMBL/GenBank/DDBJ databases">
        <title>Deep-cultivation of Planctomycetes and their phenomic and genomic characterization uncovers novel biology.</title>
        <authorList>
            <person name="Wiegand S."/>
            <person name="Jogler M."/>
            <person name="Boedeker C."/>
            <person name="Pinto D."/>
            <person name="Vollmers J."/>
            <person name="Rivas-Marin E."/>
            <person name="Kohn T."/>
            <person name="Peeters S.H."/>
            <person name="Heuer A."/>
            <person name="Rast P."/>
            <person name="Oberbeckmann S."/>
            <person name="Bunk B."/>
            <person name="Jeske O."/>
            <person name="Meyerdierks A."/>
            <person name="Storesund J.E."/>
            <person name="Kallscheuer N."/>
            <person name="Luecker S."/>
            <person name="Lage O.M."/>
            <person name="Pohl T."/>
            <person name="Merkel B.J."/>
            <person name="Hornburger P."/>
            <person name="Mueller R.-W."/>
            <person name="Bruemmer F."/>
            <person name="Labrenz M."/>
            <person name="Spormann A.M."/>
            <person name="Op Den Camp H."/>
            <person name="Overmann J."/>
            <person name="Amann R."/>
            <person name="Jetten M.S.M."/>
            <person name="Mascher T."/>
            <person name="Medema M.H."/>
            <person name="Devos D.P."/>
            <person name="Kaster A.-K."/>
            <person name="Ovreas L."/>
            <person name="Rohde M."/>
            <person name="Galperin M.Y."/>
            <person name="Jogler C."/>
        </authorList>
    </citation>
    <scope>NUCLEOTIDE SEQUENCE [LARGE SCALE GENOMIC DNA]</scope>
    <source>
        <strain evidence="3 4">Pla52n</strain>
    </source>
</reference>
<gene>
    <name evidence="3" type="primary">afr_3</name>
    <name evidence="3" type="ORF">Pla52n_34690</name>
</gene>
<keyword evidence="4" id="KW-1185">Reference proteome</keyword>
<accession>A0A5C6AT06</accession>
<dbReference type="InterPro" id="IPR052515">
    <property type="entry name" value="Gfo/Idh/MocA_Oxidoreductase"/>
</dbReference>
<evidence type="ECO:0000313" key="4">
    <source>
        <dbReference type="Proteomes" id="UP000320176"/>
    </source>
</evidence>
<comment type="caution">
    <text evidence="3">The sequence shown here is derived from an EMBL/GenBank/DDBJ whole genome shotgun (WGS) entry which is preliminary data.</text>
</comment>
<evidence type="ECO:0000313" key="3">
    <source>
        <dbReference type="EMBL" id="TWU02419.1"/>
    </source>
</evidence>
<dbReference type="Pfam" id="PF22725">
    <property type="entry name" value="GFO_IDH_MocA_C3"/>
    <property type="match status" value="1"/>
</dbReference>
<name>A0A5C6AT06_9BACT</name>
<dbReference type="OrthoDB" id="9783105at2"/>
<dbReference type="EMBL" id="SJPN01000004">
    <property type="protein sequence ID" value="TWU02419.1"/>
    <property type="molecule type" value="Genomic_DNA"/>
</dbReference>
<proteinExistence type="predicted"/>
<dbReference type="SUPFAM" id="SSF51735">
    <property type="entry name" value="NAD(P)-binding Rossmann-fold domains"/>
    <property type="match status" value="1"/>
</dbReference>
<dbReference type="EC" id="1.1.1.292" evidence="3"/>
<organism evidence="3 4">
    <name type="scientific">Stieleria varia</name>
    <dbReference type="NCBI Taxonomy" id="2528005"/>
    <lineage>
        <taxon>Bacteria</taxon>
        <taxon>Pseudomonadati</taxon>
        <taxon>Planctomycetota</taxon>
        <taxon>Planctomycetia</taxon>
        <taxon>Pirellulales</taxon>
        <taxon>Pirellulaceae</taxon>
        <taxon>Stieleria</taxon>
    </lineage>
</organism>
<dbReference type="InterPro" id="IPR036291">
    <property type="entry name" value="NAD(P)-bd_dom_sf"/>
</dbReference>
<dbReference type="GO" id="GO:0033712">
    <property type="term" value="F:1,5-anhydro-D-fructose reductase (1,5-anhydro-D-mannitol-forming) activity"/>
    <property type="evidence" value="ECO:0007669"/>
    <property type="project" value="UniProtKB-EC"/>
</dbReference>
<evidence type="ECO:0000259" key="1">
    <source>
        <dbReference type="Pfam" id="PF01408"/>
    </source>
</evidence>
<keyword evidence="3" id="KW-0560">Oxidoreductase</keyword>
<dbReference type="Gene3D" id="3.30.360.10">
    <property type="entry name" value="Dihydrodipicolinate Reductase, domain 2"/>
    <property type="match status" value="1"/>
</dbReference>
<dbReference type="InterPro" id="IPR000683">
    <property type="entry name" value="Gfo/Idh/MocA-like_OxRdtase_N"/>
</dbReference>
<dbReference type="Pfam" id="PF01408">
    <property type="entry name" value="GFO_IDH_MocA"/>
    <property type="match status" value="1"/>
</dbReference>
<sequence length="322" mass="34661">MNRPVRWGILGCGDIATKRVADAILRDTQSELVAACRRDSAGLAQFGNHFGVSRLYSTADELIADGDIDAIYVATPVYLHCPHTIASANAGKHVLVEKPMAMSANECQQMIDVCRSYGVTLGVAYYRRFYPVVSRIAELLTTGALGRPLSILATTGLETRFDRDNWRVVLSQGGGGPLMDIGSHRLDVFNMLLGAPLEVQAAVTASEDYEAEQAATLLMRFAGGTTGVLQCYFGAANVSDRLELIGTEGRVLTESLNDGNLQVITAAGSQIEQHPPHYNLHAPLIADFTTAIQEGREPKISGVEGMTTTQIIDTAYESSGLR</sequence>